<dbReference type="EMBL" id="FNGO01000009">
    <property type="protein sequence ID" value="SDL80241.1"/>
    <property type="molecule type" value="Genomic_DNA"/>
</dbReference>
<evidence type="ECO:0000256" key="8">
    <source>
        <dbReference type="PIRSR" id="PIRSR001434-2"/>
    </source>
</evidence>
<dbReference type="CDD" id="cd00614">
    <property type="entry name" value="CGS_like"/>
    <property type="match status" value="1"/>
</dbReference>
<keyword evidence="10" id="KW-0456">Lyase</keyword>
<evidence type="ECO:0000256" key="2">
    <source>
        <dbReference type="ARBA" id="ARBA00009077"/>
    </source>
</evidence>
<dbReference type="GO" id="GO:0005737">
    <property type="term" value="C:cytoplasm"/>
    <property type="evidence" value="ECO:0007669"/>
    <property type="project" value="TreeGrafter"/>
</dbReference>
<dbReference type="Proteomes" id="UP000199476">
    <property type="component" value="Unassembled WGS sequence"/>
</dbReference>
<gene>
    <name evidence="10" type="ORF">SAMN04488692_10974</name>
</gene>
<dbReference type="GO" id="GO:0019346">
    <property type="term" value="P:transsulfuration"/>
    <property type="evidence" value="ECO:0007669"/>
    <property type="project" value="InterPro"/>
</dbReference>
<dbReference type="InterPro" id="IPR054542">
    <property type="entry name" value="Cys_met_metab_PP"/>
</dbReference>
<evidence type="ECO:0000256" key="1">
    <source>
        <dbReference type="ARBA" id="ARBA00001933"/>
    </source>
</evidence>
<evidence type="ECO:0000313" key="10">
    <source>
        <dbReference type="EMBL" id="SDL80241.1"/>
    </source>
</evidence>
<comment type="catalytic activity">
    <reaction evidence="6">
        <text>L-homocysteine + H2O = 2-oxobutanoate + hydrogen sulfide + NH4(+) + H(+)</text>
        <dbReference type="Rhea" id="RHEA:14501"/>
        <dbReference type="ChEBI" id="CHEBI:15377"/>
        <dbReference type="ChEBI" id="CHEBI:15378"/>
        <dbReference type="ChEBI" id="CHEBI:16763"/>
        <dbReference type="ChEBI" id="CHEBI:28938"/>
        <dbReference type="ChEBI" id="CHEBI:29919"/>
        <dbReference type="ChEBI" id="CHEBI:58199"/>
        <dbReference type="EC" id="4.4.1.2"/>
    </reaction>
    <physiologicalReaction direction="left-to-right" evidence="6">
        <dbReference type="Rhea" id="RHEA:14502"/>
    </physiologicalReaction>
</comment>
<dbReference type="InterPro" id="IPR015421">
    <property type="entry name" value="PyrdxlP-dep_Trfase_major"/>
</dbReference>
<dbReference type="GO" id="GO:0009086">
    <property type="term" value="P:methionine biosynthetic process"/>
    <property type="evidence" value="ECO:0007669"/>
    <property type="project" value="UniProtKB-ARBA"/>
</dbReference>
<dbReference type="Gene3D" id="3.90.1150.10">
    <property type="entry name" value="Aspartate Aminotransferase, domain 1"/>
    <property type="match status" value="1"/>
</dbReference>
<dbReference type="RefSeq" id="WP_089759854.1">
    <property type="nucleotide sequence ID" value="NZ_FNGO01000009.1"/>
</dbReference>
<dbReference type="PIRSF" id="PIRSF001434">
    <property type="entry name" value="CGS"/>
    <property type="match status" value="1"/>
</dbReference>
<dbReference type="Gene3D" id="3.40.640.10">
    <property type="entry name" value="Type I PLP-dependent aspartate aminotransferase-like (Major domain)"/>
    <property type="match status" value="1"/>
</dbReference>
<keyword evidence="3 8" id="KW-0663">Pyridoxal phosphate</keyword>
<dbReference type="PANTHER" id="PTHR11808">
    <property type="entry name" value="TRANS-SULFURATION ENZYME FAMILY MEMBER"/>
    <property type="match status" value="1"/>
</dbReference>
<evidence type="ECO:0000256" key="4">
    <source>
        <dbReference type="ARBA" id="ARBA00047175"/>
    </source>
</evidence>
<organism evidence="10 11">
    <name type="scientific">Halarsenatibacter silvermanii</name>
    <dbReference type="NCBI Taxonomy" id="321763"/>
    <lineage>
        <taxon>Bacteria</taxon>
        <taxon>Bacillati</taxon>
        <taxon>Bacillota</taxon>
        <taxon>Clostridia</taxon>
        <taxon>Halanaerobiales</taxon>
        <taxon>Halarsenatibacteraceae</taxon>
        <taxon>Halarsenatibacter</taxon>
    </lineage>
</organism>
<dbReference type="InterPro" id="IPR000277">
    <property type="entry name" value="Cys/Met-Metab_PyrdxlP-dep_enz"/>
</dbReference>
<dbReference type="InterPro" id="IPR015424">
    <property type="entry name" value="PyrdxlP-dep_Trfase"/>
</dbReference>
<dbReference type="STRING" id="321763.SAMN04488692_10974"/>
<sequence length="399" mass="43704">MKEPENNGEDGDFATRGIHSGENTCSRTGALKAPVYYASSFEFEGVEDGAQKCEDFHAGYCYTRQSNPSQTVFEGKIAELEEAEAALAFATGTGAVSGLLLHHLTPGDHVIADKTTYSSTHYVLENLLGKFGVNTSFIDTGDLEKVEEAIREETELIYIESPANPTIKIIDIEGIADLGRKHSILTAIDSTFATPYLQSPLNLGMDVVIHSATKYIGGHSDAMGGVLAGSQKMMDNIRHDTLKNIGAVISPRNAYIFSRGLETLEVRMKKHCRSARKIAGFFKEHEKIKNVNYPGLESHPGHENARKQMTDYGGMISFEVKGGLEAGKKVMENVELCTLAVDLGHVKTLIEHPASMTHWYVDREQRLESGITDGLVRISIGLEDAENIREDLEQALASL</sequence>
<comment type="cofactor">
    <cofactor evidence="1 9">
        <name>pyridoxal 5'-phosphate</name>
        <dbReference type="ChEBI" id="CHEBI:597326"/>
    </cofactor>
</comment>
<dbReference type="FunFam" id="3.90.1150.10:FF:000033">
    <property type="entry name" value="Cystathionine gamma-synthase"/>
    <property type="match status" value="1"/>
</dbReference>
<dbReference type="GO" id="GO:0047982">
    <property type="term" value="F:homocysteine desulfhydrase activity"/>
    <property type="evidence" value="ECO:0007669"/>
    <property type="project" value="UniProtKB-EC"/>
</dbReference>
<comment type="catalytic activity">
    <reaction evidence="7">
        <text>L-methionine + H2O = methanethiol + 2-oxobutanoate + NH4(+)</text>
        <dbReference type="Rhea" id="RHEA:23800"/>
        <dbReference type="ChEBI" id="CHEBI:15377"/>
        <dbReference type="ChEBI" id="CHEBI:16007"/>
        <dbReference type="ChEBI" id="CHEBI:16763"/>
        <dbReference type="ChEBI" id="CHEBI:28938"/>
        <dbReference type="ChEBI" id="CHEBI:57844"/>
        <dbReference type="EC" id="4.4.1.11"/>
    </reaction>
    <physiologicalReaction direction="left-to-right" evidence="7">
        <dbReference type="Rhea" id="RHEA:23801"/>
    </physiologicalReaction>
</comment>
<dbReference type="GO" id="GO:0018826">
    <property type="term" value="F:methionine gamma-lyase activity"/>
    <property type="evidence" value="ECO:0007669"/>
    <property type="project" value="UniProtKB-EC"/>
</dbReference>
<dbReference type="EC" id="4.4.1.2" evidence="4"/>
<keyword evidence="11" id="KW-1185">Reference proteome</keyword>
<dbReference type="Pfam" id="PF01053">
    <property type="entry name" value="Cys_Met_Meta_PP"/>
    <property type="match status" value="1"/>
</dbReference>
<dbReference type="GO" id="GO:0030170">
    <property type="term" value="F:pyridoxal phosphate binding"/>
    <property type="evidence" value="ECO:0007669"/>
    <property type="project" value="InterPro"/>
</dbReference>
<dbReference type="PROSITE" id="PS00868">
    <property type="entry name" value="CYS_MET_METAB_PP"/>
    <property type="match status" value="1"/>
</dbReference>
<dbReference type="FunFam" id="3.40.640.10:FF:000046">
    <property type="entry name" value="Cystathionine gamma-lyase"/>
    <property type="match status" value="1"/>
</dbReference>
<evidence type="ECO:0000313" key="11">
    <source>
        <dbReference type="Proteomes" id="UP000199476"/>
    </source>
</evidence>
<dbReference type="PANTHER" id="PTHR11808:SF80">
    <property type="entry name" value="CYSTATHIONINE GAMMA-LYASE"/>
    <property type="match status" value="1"/>
</dbReference>
<feature type="modified residue" description="N6-(pyridoxal phosphate)lysine" evidence="8">
    <location>
        <position position="214"/>
    </location>
</feature>
<evidence type="ECO:0000256" key="6">
    <source>
        <dbReference type="ARBA" id="ARBA00048780"/>
    </source>
</evidence>
<reference evidence="10 11" key="1">
    <citation type="submission" date="2016-10" db="EMBL/GenBank/DDBJ databases">
        <authorList>
            <person name="de Groot N.N."/>
        </authorList>
    </citation>
    <scope>NUCLEOTIDE SEQUENCE [LARGE SCALE GENOMIC DNA]</scope>
    <source>
        <strain evidence="10 11">SLAS-1</strain>
    </source>
</reference>
<evidence type="ECO:0000256" key="7">
    <source>
        <dbReference type="ARBA" id="ARBA00052699"/>
    </source>
</evidence>
<evidence type="ECO:0000256" key="9">
    <source>
        <dbReference type="RuleBase" id="RU362118"/>
    </source>
</evidence>
<dbReference type="OrthoDB" id="9780685at2"/>
<protein>
    <recommendedName>
        <fullName evidence="4">homocysteine desulfhydrase</fullName>
        <ecNumber evidence="4">4.4.1.2</ecNumber>
    </recommendedName>
    <alternativeName>
        <fullName evidence="5">Homocysteine desulfhydrase</fullName>
    </alternativeName>
</protein>
<accession>A0A1G9N1V2</accession>
<dbReference type="InterPro" id="IPR015422">
    <property type="entry name" value="PyrdxlP-dep_Trfase_small"/>
</dbReference>
<evidence type="ECO:0000256" key="5">
    <source>
        <dbReference type="ARBA" id="ARBA00047199"/>
    </source>
</evidence>
<name>A0A1G9N1V2_9FIRM</name>
<dbReference type="AlphaFoldDB" id="A0A1G9N1V2"/>
<dbReference type="SUPFAM" id="SSF53383">
    <property type="entry name" value="PLP-dependent transferases"/>
    <property type="match status" value="1"/>
</dbReference>
<proteinExistence type="inferred from homology"/>
<evidence type="ECO:0000256" key="3">
    <source>
        <dbReference type="ARBA" id="ARBA00022898"/>
    </source>
</evidence>
<comment type="similarity">
    <text evidence="2 9">Belongs to the trans-sulfuration enzymes family.</text>
</comment>